<reference evidence="3 4" key="1">
    <citation type="submission" date="2018-06" db="EMBL/GenBank/DDBJ databases">
        <title>Genomic Encyclopedia of Type Strains, Phase IV (KMG-IV): sequencing the most valuable type-strain genomes for metagenomic binning, comparative biology and taxonomic classification.</title>
        <authorList>
            <person name="Goeker M."/>
        </authorList>
    </citation>
    <scope>NUCLEOTIDE SEQUENCE [LARGE SCALE GENOMIC DNA]</scope>
    <source>
        <strain evidence="3 4">DSM 5</strain>
    </source>
</reference>
<dbReference type="OrthoDB" id="9808239at2"/>
<evidence type="ECO:0000313" key="4">
    <source>
        <dbReference type="Proteomes" id="UP000248646"/>
    </source>
</evidence>
<dbReference type="Pfam" id="PF01381">
    <property type="entry name" value="HTH_3"/>
    <property type="match status" value="1"/>
</dbReference>
<dbReference type="Proteomes" id="UP000248646">
    <property type="component" value="Unassembled WGS sequence"/>
</dbReference>
<dbReference type="GO" id="GO:0003677">
    <property type="term" value="F:DNA binding"/>
    <property type="evidence" value="ECO:0007669"/>
    <property type="project" value="UniProtKB-KW"/>
</dbReference>
<dbReference type="InterPro" id="IPR010982">
    <property type="entry name" value="Lambda_DNA-bd_dom_sf"/>
</dbReference>
<dbReference type="RefSeq" id="WP_111438546.1">
    <property type="nucleotide sequence ID" value="NZ_QKZI01000001.1"/>
</dbReference>
<gene>
    <name evidence="3" type="ORF">C7437_1011067</name>
</gene>
<dbReference type="SUPFAM" id="SSF47413">
    <property type="entry name" value="lambda repressor-like DNA-binding domains"/>
    <property type="match status" value="1"/>
</dbReference>
<keyword evidence="1" id="KW-0238">DNA-binding</keyword>
<dbReference type="PROSITE" id="PS50943">
    <property type="entry name" value="HTH_CROC1"/>
    <property type="match status" value="1"/>
</dbReference>
<dbReference type="PANTHER" id="PTHR46558:SF4">
    <property type="entry name" value="DNA-BIDING PHAGE PROTEIN"/>
    <property type="match status" value="1"/>
</dbReference>
<protein>
    <submittedName>
        <fullName evidence="3">Putative transcriptional regulator</fullName>
    </submittedName>
</protein>
<dbReference type="AlphaFoldDB" id="A0A2W7MM56"/>
<dbReference type="Gene3D" id="1.10.260.40">
    <property type="entry name" value="lambda repressor-like DNA-binding domains"/>
    <property type="match status" value="1"/>
</dbReference>
<dbReference type="PANTHER" id="PTHR46558">
    <property type="entry name" value="TRACRIPTIONAL REGULATORY PROTEIN-RELATED-RELATED"/>
    <property type="match status" value="1"/>
</dbReference>
<dbReference type="CDD" id="cd00093">
    <property type="entry name" value="HTH_XRE"/>
    <property type="match status" value="1"/>
</dbReference>
<dbReference type="EMBL" id="QKZI01000001">
    <property type="protein sequence ID" value="PZX07945.1"/>
    <property type="molecule type" value="Genomic_DNA"/>
</dbReference>
<comment type="caution">
    <text evidence="3">The sequence shown here is derived from an EMBL/GenBank/DDBJ whole genome shotgun (WGS) entry which is preliminary data.</text>
</comment>
<sequence>MNNNIADIRKSKGISQKELAEMIGVSANWMNHIEKGKRRPSTKTLEKIAEMLQISIKDIFLE</sequence>
<keyword evidence="4" id="KW-1185">Reference proteome</keyword>
<dbReference type="SMART" id="SM00530">
    <property type="entry name" value="HTH_XRE"/>
    <property type="match status" value="1"/>
</dbReference>
<evidence type="ECO:0000256" key="1">
    <source>
        <dbReference type="ARBA" id="ARBA00023125"/>
    </source>
</evidence>
<evidence type="ECO:0000259" key="2">
    <source>
        <dbReference type="PROSITE" id="PS50943"/>
    </source>
</evidence>
<name>A0A2W7MM56_9BACI</name>
<evidence type="ECO:0000313" key="3">
    <source>
        <dbReference type="EMBL" id="PZX07945.1"/>
    </source>
</evidence>
<feature type="domain" description="HTH cro/C1-type" evidence="2">
    <location>
        <begin position="5"/>
        <end position="59"/>
    </location>
</feature>
<proteinExistence type="predicted"/>
<organism evidence="3 4">
    <name type="scientific">Psychrobacillus insolitus</name>
    <dbReference type="NCBI Taxonomy" id="1461"/>
    <lineage>
        <taxon>Bacteria</taxon>
        <taxon>Bacillati</taxon>
        <taxon>Bacillota</taxon>
        <taxon>Bacilli</taxon>
        <taxon>Bacillales</taxon>
        <taxon>Bacillaceae</taxon>
        <taxon>Psychrobacillus</taxon>
    </lineage>
</organism>
<accession>A0A2W7MM56</accession>
<dbReference type="InterPro" id="IPR001387">
    <property type="entry name" value="Cro/C1-type_HTH"/>
</dbReference>